<dbReference type="InterPro" id="IPR003128">
    <property type="entry name" value="Villin_headpiece"/>
</dbReference>
<evidence type="ECO:0000259" key="2">
    <source>
        <dbReference type="PROSITE" id="PS51089"/>
    </source>
</evidence>
<evidence type="ECO:0000313" key="4">
    <source>
        <dbReference type="Proteomes" id="UP000663879"/>
    </source>
</evidence>
<protein>
    <recommendedName>
        <fullName evidence="2">HP domain-containing protein</fullName>
    </recommendedName>
</protein>
<dbReference type="GO" id="GO:0007010">
    <property type="term" value="P:cytoskeleton organization"/>
    <property type="evidence" value="ECO:0007669"/>
    <property type="project" value="InterPro"/>
</dbReference>
<organism evidence="3 4">
    <name type="scientific">Brachionus calyciflorus</name>
    <dbReference type="NCBI Taxonomy" id="104777"/>
    <lineage>
        <taxon>Eukaryota</taxon>
        <taxon>Metazoa</taxon>
        <taxon>Spiralia</taxon>
        <taxon>Gnathifera</taxon>
        <taxon>Rotifera</taxon>
        <taxon>Eurotatoria</taxon>
        <taxon>Monogononta</taxon>
        <taxon>Pseudotrocha</taxon>
        <taxon>Ploima</taxon>
        <taxon>Brachionidae</taxon>
        <taxon>Brachionus</taxon>
    </lineage>
</organism>
<sequence>MFEFFKFIKKNKKPKKNEPDTVSSKNNHTPEILNPESNDVSDFLSTRKCPAQNENSNHFKTFNEDLPELTKEFHNRPACVNISTINLQKSLNLSEFSDLEVRNPRKLLATKISEIDISLEYKKSNTPIQANSSRKPPKWRVKNLKEFQNSSICTTPIIFNKHRFLRPFSTPARIPSSPKINAENDDPIYLSKFPGAHEPSSEQPKRIKNLNYENLIFDCDLNDYISVIRRSKHPPTFKKNSFSEFDKNHKIHKKQSPISSENDKKPNIVSAKTDPLYLSKFSGACKTDLEESTNLEYEGFESTKNEKNLKFFRDPNNNIKYSPDNLPNRFRSKSVSGKFKYENFIFESESNDYVSMIRNNINPKIKKSDSIKDFDVLTETRNNYPKSDLDPWRASRTPNADFEPAKKTRFKSPLNASASRFCRNKCMASLSSSTGLASYNTQSFHQSYGECHKHESFTYLRNQQFSLQSELISLNRLDNKKLQSNESINQSPISFRNTFGVKRLKPGYGLSGSSFRPKMTSAYISMLRNNNSFVNHQENFYGVTNQESVFKDLKKYPYEVVRISPKKSLPINIDRQNLERHLNRQEFEEIFGMSYEEFISLPYWKRTEMKKLLKLF</sequence>
<feature type="domain" description="HP" evidence="2">
    <location>
        <begin position="550"/>
        <end position="616"/>
    </location>
</feature>
<feature type="compositionally biased region" description="Polar residues" evidence="1">
    <location>
        <begin position="20"/>
        <end position="40"/>
    </location>
</feature>
<dbReference type="SMART" id="SM00153">
    <property type="entry name" value="VHP"/>
    <property type="match status" value="1"/>
</dbReference>
<dbReference type="OrthoDB" id="1746725at2759"/>
<proteinExistence type="predicted"/>
<keyword evidence="4" id="KW-1185">Reference proteome</keyword>
<name>A0A813M9H7_9BILA</name>
<accession>A0A813M9H7</accession>
<comment type="caution">
    <text evidence="3">The sequence shown here is derived from an EMBL/GenBank/DDBJ whole genome shotgun (WGS) entry which is preliminary data.</text>
</comment>
<dbReference type="GO" id="GO:0015629">
    <property type="term" value="C:actin cytoskeleton"/>
    <property type="evidence" value="ECO:0007669"/>
    <property type="project" value="TreeGrafter"/>
</dbReference>
<gene>
    <name evidence="3" type="ORF">OXX778_LOCUS1784</name>
</gene>
<dbReference type="Pfam" id="PF02209">
    <property type="entry name" value="VHP"/>
    <property type="match status" value="1"/>
</dbReference>
<dbReference type="GO" id="GO:0030032">
    <property type="term" value="P:lamellipodium assembly"/>
    <property type="evidence" value="ECO:0007669"/>
    <property type="project" value="TreeGrafter"/>
</dbReference>
<feature type="region of interest" description="Disordered" evidence="1">
    <location>
        <begin position="248"/>
        <end position="267"/>
    </location>
</feature>
<dbReference type="PANTHER" id="PTHR24213">
    <property type="entry name" value="ACTIN-BINDING LIM PROTEIN"/>
    <property type="match status" value="1"/>
</dbReference>
<dbReference type="InterPro" id="IPR051618">
    <property type="entry name" value="Actin-binding_LIM"/>
</dbReference>
<dbReference type="SUPFAM" id="SSF47050">
    <property type="entry name" value="VHP, Villin headpiece domain"/>
    <property type="match status" value="1"/>
</dbReference>
<feature type="region of interest" description="Disordered" evidence="1">
    <location>
        <begin position="13"/>
        <end position="40"/>
    </location>
</feature>
<dbReference type="PANTHER" id="PTHR24213:SF9">
    <property type="entry name" value="UNCOORDINATED 115A, ISOFORM B-RELATED"/>
    <property type="match status" value="1"/>
</dbReference>
<dbReference type="EMBL" id="CAJNOC010000124">
    <property type="protein sequence ID" value="CAF0717172.1"/>
    <property type="molecule type" value="Genomic_DNA"/>
</dbReference>
<dbReference type="Proteomes" id="UP000663879">
    <property type="component" value="Unassembled WGS sequence"/>
</dbReference>
<reference evidence="3" key="1">
    <citation type="submission" date="2021-02" db="EMBL/GenBank/DDBJ databases">
        <authorList>
            <person name="Nowell W R."/>
        </authorList>
    </citation>
    <scope>NUCLEOTIDE SEQUENCE</scope>
    <source>
        <strain evidence="3">Ploen Becks lab</strain>
    </source>
</reference>
<dbReference type="Gene3D" id="1.10.950.10">
    <property type="entry name" value="Villin headpiece domain"/>
    <property type="match status" value="1"/>
</dbReference>
<dbReference type="GO" id="GO:0051015">
    <property type="term" value="F:actin filament binding"/>
    <property type="evidence" value="ECO:0007669"/>
    <property type="project" value="TreeGrafter"/>
</dbReference>
<dbReference type="InterPro" id="IPR036886">
    <property type="entry name" value="Villin_headpiece_dom_sf"/>
</dbReference>
<evidence type="ECO:0000256" key="1">
    <source>
        <dbReference type="SAM" id="MobiDB-lite"/>
    </source>
</evidence>
<dbReference type="PROSITE" id="PS51089">
    <property type="entry name" value="HP"/>
    <property type="match status" value="1"/>
</dbReference>
<evidence type="ECO:0000313" key="3">
    <source>
        <dbReference type="EMBL" id="CAF0717172.1"/>
    </source>
</evidence>
<dbReference type="AlphaFoldDB" id="A0A813M9H7"/>